<dbReference type="Proteomes" id="UP000789508">
    <property type="component" value="Unassembled WGS sequence"/>
</dbReference>
<evidence type="ECO:0000313" key="2">
    <source>
        <dbReference type="Proteomes" id="UP000789508"/>
    </source>
</evidence>
<proteinExistence type="predicted"/>
<dbReference type="EMBL" id="CAJVPS010000001">
    <property type="protein sequence ID" value="CAG8437608.1"/>
    <property type="molecule type" value="Genomic_DNA"/>
</dbReference>
<dbReference type="AlphaFoldDB" id="A0A9N8V577"/>
<dbReference type="OrthoDB" id="2487793at2759"/>
<gene>
    <name evidence="1" type="ORF">ALEPTO_LOCUS39</name>
</gene>
<organism evidence="1 2">
    <name type="scientific">Ambispora leptoticha</name>
    <dbReference type="NCBI Taxonomy" id="144679"/>
    <lineage>
        <taxon>Eukaryota</taxon>
        <taxon>Fungi</taxon>
        <taxon>Fungi incertae sedis</taxon>
        <taxon>Mucoromycota</taxon>
        <taxon>Glomeromycotina</taxon>
        <taxon>Glomeromycetes</taxon>
        <taxon>Archaeosporales</taxon>
        <taxon>Ambisporaceae</taxon>
        <taxon>Ambispora</taxon>
    </lineage>
</organism>
<sequence>MRGAGYLEEGSVINDKNHRMHYEFCNDLGIKKVYHRAFQSYQPKLTIFKAVNKGQAGLRTDVHEETEDGGTGGITSAKTKDEFYYPNDVLLSPFKERDVEELANNDSILKHEQTFKKDLASLVRDVVSDPIELNLPANASFLGIKESAPGSVCYRIEFSHLALVAEIKNSESYEKSSSLFNVLNGFNIKLSGKVLGTGASGGLGLD</sequence>
<accession>A0A9N8V577</accession>
<name>A0A9N8V577_9GLOM</name>
<evidence type="ECO:0000313" key="1">
    <source>
        <dbReference type="EMBL" id="CAG8437608.1"/>
    </source>
</evidence>
<reference evidence="1" key="1">
    <citation type="submission" date="2021-06" db="EMBL/GenBank/DDBJ databases">
        <authorList>
            <person name="Kallberg Y."/>
            <person name="Tangrot J."/>
            <person name="Rosling A."/>
        </authorList>
    </citation>
    <scope>NUCLEOTIDE SEQUENCE</scope>
    <source>
        <strain evidence="1">FL130A</strain>
    </source>
</reference>
<protein>
    <submittedName>
        <fullName evidence="1">6968_t:CDS:1</fullName>
    </submittedName>
</protein>
<comment type="caution">
    <text evidence="1">The sequence shown here is derived from an EMBL/GenBank/DDBJ whole genome shotgun (WGS) entry which is preliminary data.</text>
</comment>
<keyword evidence="2" id="KW-1185">Reference proteome</keyword>